<organism evidence="2 3">
    <name type="scientific">Ilumatobacter fluminis</name>
    <dbReference type="NCBI Taxonomy" id="467091"/>
    <lineage>
        <taxon>Bacteria</taxon>
        <taxon>Bacillati</taxon>
        <taxon>Actinomycetota</taxon>
        <taxon>Acidimicrobiia</taxon>
        <taxon>Acidimicrobiales</taxon>
        <taxon>Ilumatobacteraceae</taxon>
        <taxon>Ilumatobacter</taxon>
    </lineage>
</organism>
<evidence type="ECO:0000313" key="2">
    <source>
        <dbReference type="EMBL" id="TDT18362.1"/>
    </source>
</evidence>
<feature type="domain" description="Fe2OG dioxygenase" evidence="1">
    <location>
        <begin position="105"/>
        <end position="201"/>
    </location>
</feature>
<dbReference type="Pfam" id="PF13532">
    <property type="entry name" value="2OG-FeII_Oxy_2"/>
    <property type="match status" value="1"/>
</dbReference>
<dbReference type="Gene3D" id="2.60.120.590">
    <property type="entry name" value="Alpha-ketoglutarate-dependent dioxygenase AlkB-like"/>
    <property type="match status" value="1"/>
</dbReference>
<dbReference type="RefSeq" id="WP_208294138.1">
    <property type="nucleotide sequence ID" value="NZ_SOAU01000001.1"/>
</dbReference>
<dbReference type="SUPFAM" id="SSF51197">
    <property type="entry name" value="Clavaminate synthase-like"/>
    <property type="match status" value="1"/>
</dbReference>
<reference evidence="2 3" key="1">
    <citation type="submission" date="2019-03" db="EMBL/GenBank/DDBJ databases">
        <title>Sequencing the genomes of 1000 actinobacteria strains.</title>
        <authorList>
            <person name="Klenk H.-P."/>
        </authorList>
    </citation>
    <scope>NUCLEOTIDE SEQUENCE [LARGE SCALE GENOMIC DNA]</scope>
    <source>
        <strain evidence="2 3">DSM 18936</strain>
    </source>
</reference>
<keyword evidence="3" id="KW-1185">Reference proteome</keyword>
<dbReference type="InterPro" id="IPR005123">
    <property type="entry name" value="Oxoglu/Fe-dep_dioxygenase_dom"/>
</dbReference>
<dbReference type="InterPro" id="IPR027450">
    <property type="entry name" value="AlkB-like"/>
</dbReference>
<sequence length="201" mass="22598">MFYQGSLFGTLAPEVDASFAEAQRLALDHTTWVELVPGWLRGADDVFDELTTTLPFRQRTGVRMYDSIVAEPRLTAWWRVEHGTPEPLPLLHDIRLMLAERYAEPFDSIGFNLYRDGNDSVAWHGDRHRHVVNNPVIAILSVGAPRPLRLRPRGGGQSLSWSLGNGDLFVMGGACQHTWEHTVPKVRLTTGPRLSITFRSA</sequence>
<dbReference type="GO" id="GO:0006307">
    <property type="term" value="P:DNA alkylation repair"/>
    <property type="evidence" value="ECO:0007669"/>
    <property type="project" value="InterPro"/>
</dbReference>
<evidence type="ECO:0000259" key="1">
    <source>
        <dbReference type="PROSITE" id="PS51471"/>
    </source>
</evidence>
<evidence type="ECO:0000313" key="3">
    <source>
        <dbReference type="Proteomes" id="UP000294558"/>
    </source>
</evidence>
<dbReference type="InterPro" id="IPR037151">
    <property type="entry name" value="AlkB-like_sf"/>
</dbReference>
<dbReference type="PANTHER" id="PTHR31212">
    <property type="entry name" value="ALPHA-KETOGLUTARATE-DEPENDENT DIOXYGENASE ALKB HOMOLOG 3"/>
    <property type="match status" value="1"/>
</dbReference>
<dbReference type="InterPro" id="IPR032854">
    <property type="entry name" value="ALKBH3"/>
</dbReference>
<proteinExistence type="predicted"/>
<name>A0A4R7I3X6_9ACTN</name>
<dbReference type="AlphaFoldDB" id="A0A4R7I3X6"/>
<comment type="caution">
    <text evidence="2">The sequence shown here is derived from an EMBL/GenBank/DDBJ whole genome shotgun (WGS) entry which is preliminary data.</text>
</comment>
<keyword evidence="2" id="KW-0560">Oxidoreductase</keyword>
<dbReference type="GO" id="GO:0051213">
    <property type="term" value="F:dioxygenase activity"/>
    <property type="evidence" value="ECO:0007669"/>
    <property type="project" value="UniProtKB-KW"/>
</dbReference>
<dbReference type="PROSITE" id="PS51471">
    <property type="entry name" value="FE2OG_OXY"/>
    <property type="match status" value="1"/>
</dbReference>
<keyword evidence="2" id="KW-0223">Dioxygenase</keyword>
<dbReference type="EMBL" id="SOAU01000001">
    <property type="protein sequence ID" value="TDT18362.1"/>
    <property type="molecule type" value="Genomic_DNA"/>
</dbReference>
<dbReference type="PANTHER" id="PTHR31212:SF4">
    <property type="entry name" value="ALPHA-KETOGLUTARATE-DEPENDENT DIOXYGENASE ALKB HOMOLOG 3"/>
    <property type="match status" value="1"/>
</dbReference>
<gene>
    <name evidence="2" type="ORF">BDK89_3982</name>
</gene>
<accession>A0A4R7I3X6</accession>
<dbReference type="Proteomes" id="UP000294558">
    <property type="component" value="Unassembled WGS sequence"/>
</dbReference>
<protein>
    <submittedName>
        <fullName evidence="2">Alkylated DNA repair dioxygenase AlkB</fullName>
    </submittedName>
</protein>